<sequence>MKFHQLFLIFASVLLAAPANAVEQPSIVWSIVNRNRILSDEAEEQRYLVTLKNYLGRAAKAAACDPRRFKDSRPIRTTDLSTCRTKSQYPAPTNRQFRTRWNPVTYAYDSGYIARDRSAEVREVRLGLTAGSARERTTIGHSVCDWWIDANKVATRASCQGFLTPVTLGEHQIAVDIVRGDQQAQRIPQTGAQEISVNDYLIAVLGDSFGSGEGNPHTFIVGEGGNYLRNRPAMWLDPPCHRSLFSSSGLLSAYLADKFQHASFTLATFACSGAETSEGVLDPYYGRETAKQLQAEWWNTGGNMDTSTTAEQFKGFTRAMIGQPAHFNTAQTPAPRDISSQLQQLQALLCAPGKPCRAPDAIVIYIGVNDIGFTNVVTKLVTGCKPKACEEAVGQGIKSGLDVVESNLSKISAELKRRGLMPASPSNVLLVTYPNPLTYQVKKRILYCDWRKASIAGGENFLGVAGTFLAIGIRKASAEWAEHRLLSPLNDTLRRSAADLGWTVVETQQTALGHGFCAPGRWFQIYPESQEKQGLIPTDFVPNPDGSGRKSGGIPSGAMHPNIFGHLNVEAKISEKVQTLFNLNGAP</sequence>
<feature type="signal peptide" evidence="1">
    <location>
        <begin position="1"/>
        <end position="21"/>
    </location>
</feature>
<dbReference type="SUPFAM" id="SSF52266">
    <property type="entry name" value="SGNH hydrolase"/>
    <property type="match status" value="1"/>
</dbReference>
<feature type="chain" id="PRO_5046361839" description="SGNH hydrolase-type esterase domain-containing protein" evidence="1">
    <location>
        <begin position="22"/>
        <end position="587"/>
    </location>
</feature>
<accession>A0ABW4WJM0</accession>
<evidence type="ECO:0000313" key="2">
    <source>
        <dbReference type="EMBL" id="MFD2055724.1"/>
    </source>
</evidence>
<dbReference type="RefSeq" id="WP_379022235.1">
    <property type="nucleotide sequence ID" value="NZ_JBHUGY010000033.1"/>
</dbReference>
<keyword evidence="1" id="KW-0732">Signal</keyword>
<dbReference type="PANTHER" id="PTHR37981">
    <property type="entry name" value="LIPASE 2"/>
    <property type="match status" value="1"/>
</dbReference>
<dbReference type="EMBL" id="JBHUGY010000033">
    <property type="protein sequence ID" value="MFD2055724.1"/>
    <property type="molecule type" value="Genomic_DNA"/>
</dbReference>
<dbReference type="Proteomes" id="UP001597349">
    <property type="component" value="Unassembled WGS sequence"/>
</dbReference>
<dbReference type="InterPro" id="IPR037460">
    <property type="entry name" value="SEST-like"/>
</dbReference>
<protein>
    <recommendedName>
        <fullName evidence="4">SGNH hydrolase-type esterase domain-containing protein</fullName>
    </recommendedName>
</protein>
<reference evidence="3" key="1">
    <citation type="journal article" date="2019" name="Int. J. Syst. Evol. Microbiol.">
        <title>The Global Catalogue of Microorganisms (GCM) 10K type strain sequencing project: providing services to taxonomists for standard genome sequencing and annotation.</title>
        <authorList>
            <consortium name="The Broad Institute Genomics Platform"/>
            <consortium name="The Broad Institute Genome Sequencing Center for Infectious Disease"/>
            <person name="Wu L."/>
            <person name="Ma J."/>
        </authorList>
    </citation>
    <scope>NUCLEOTIDE SEQUENCE [LARGE SCALE GENOMIC DNA]</scope>
    <source>
        <strain evidence="3">CGMCC 1.16226</strain>
    </source>
</reference>
<gene>
    <name evidence="2" type="ORF">ACFSQT_22465</name>
</gene>
<evidence type="ECO:0008006" key="4">
    <source>
        <dbReference type="Google" id="ProtNLM"/>
    </source>
</evidence>
<evidence type="ECO:0000313" key="3">
    <source>
        <dbReference type="Proteomes" id="UP001597349"/>
    </source>
</evidence>
<comment type="caution">
    <text evidence="2">The sequence shown here is derived from an EMBL/GenBank/DDBJ whole genome shotgun (WGS) entry which is preliminary data.</text>
</comment>
<dbReference type="Gene3D" id="3.40.50.1110">
    <property type="entry name" value="SGNH hydrolase"/>
    <property type="match status" value="1"/>
</dbReference>
<dbReference type="PANTHER" id="PTHR37981:SF1">
    <property type="entry name" value="SGNH HYDROLASE-TYPE ESTERASE DOMAIN-CONTAINING PROTEIN"/>
    <property type="match status" value="1"/>
</dbReference>
<proteinExistence type="predicted"/>
<keyword evidence="3" id="KW-1185">Reference proteome</keyword>
<dbReference type="InterPro" id="IPR036514">
    <property type="entry name" value="SGNH_hydro_sf"/>
</dbReference>
<evidence type="ECO:0000256" key="1">
    <source>
        <dbReference type="SAM" id="SignalP"/>
    </source>
</evidence>
<name>A0ABW4WJM0_9HYPH</name>
<organism evidence="2 3">
    <name type="scientific">Mesorhizobium calcicola</name>
    <dbReference type="NCBI Taxonomy" id="1300310"/>
    <lineage>
        <taxon>Bacteria</taxon>
        <taxon>Pseudomonadati</taxon>
        <taxon>Pseudomonadota</taxon>
        <taxon>Alphaproteobacteria</taxon>
        <taxon>Hyphomicrobiales</taxon>
        <taxon>Phyllobacteriaceae</taxon>
        <taxon>Mesorhizobium</taxon>
    </lineage>
</organism>